<evidence type="ECO:0008006" key="4">
    <source>
        <dbReference type="Google" id="ProtNLM"/>
    </source>
</evidence>
<feature type="signal peptide" evidence="1">
    <location>
        <begin position="1"/>
        <end position="24"/>
    </location>
</feature>
<dbReference type="Proteomes" id="UP000308705">
    <property type="component" value="Unassembled WGS sequence"/>
</dbReference>
<keyword evidence="3" id="KW-1185">Reference proteome</keyword>
<gene>
    <name evidence="2" type="ORF">FDA94_03240</name>
</gene>
<protein>
    <recommendedName>
        <fullName evidence="4">Metalloprotease</fullName>
    </recommendedName>
</protein>
<evidence type="ECO:0000313" key="3">
    <source>
        <dbReference type="Proteomes" id="UP000308705"/>
    </source>
</evidence>
<sequence>MKRTLVPALVLTVALAGLPTPAHADPADDPRLTDNALYHAGPIARSTCAEKPITRRNHYPTAKAYVTFAVKCLERTWTKHLAKAKFPFKRPKVSLLSKIPARFCGYKPGKYLISDYCETNSTILIVLDRRLLNLGPSDLYIFNLTSSLYAEHLQTITGIESGWSATFPEKDDPGYEDYQDDITRRAYLQSFCFSGAFLASVYTSMPRDTADWRHIVRERQKEAGVTYGSAKNIGYWMNRGFNSRNLKYCNTWSASASAVA</sequence>
<accession>A0A4U3MPW1</accession>
<reference evidence="2 3" key="1">
    <citation type="submission" date="2019-04" db="EMBL/GenBank/DDBJ databases">
        <title>Herbidospora sp. NEAU-GS14.nov., a novel actinomycete isolated from soil.</title>
        <authorList>
            <person name="Han L."/>
        </authorList>
    </citation>
    <scope>NUCLEOTIDE SEQUENCE [LARGE SCALE GENOMIC DNA]</scope>
    <source>
        <strain evidence="2 3">NEAU-GS14</strain>
    </source>
</reference>
<dbReference type="RefSeq" id="WP_137245535.1">
    <property type="nucleotide sequence ID" value="NZ_SZQA01000002.1"/>
</dbReference>
<comment type="caution">
    <text evidence="2">The sequence shown here is derived from an EMBL/GenBank/DDBJ whole genome shotgun (WGS) entry which is preliminary data.</text>
</comment>
<organism evidence="2 3">
    <name type="scientific">Herbidospora galbida</name>
    <dbReference type="NCBI Taxonomy" id="2575442"/>
    <lineage>
        <taxon>Bacteria</taxon>
        <taxon>Bacillati</taxon>
        <taxon>Actinomycetota</taxon>
        <taxon>Actinomycetes</taxon>
        <taxon>Streptosporangiales</taxon>
        <taxon>Streptosporangiaceae</taxon>
        <taxon>Herbidospora</taxon>
    </lineage>
</organism>
<feature type="chain" id="PRO_5020210049" description="Metalloprotease" evidence="1">
    <location>
        <begin position="25"/>
        <end position="260"/>
    </location>
</feature>
<proteinExistence type="predicted"/>
<keyword evidence="1" id="KW-0732">Signal</keyword>
<dbReference type="OrthoDB" id="3509365at2"/>
<name>A0A4U3MPW1_9ACTN</name>
<dbReference type="AlphaFoldDB" id="A0A4U3MPW1"/>
<evidence type="ECO:0000256" key="1">
    <source>
        <dbReference type="SAM" id="SignalP"/>
    </source>
</evidence>
<dbReference type="EMBL" id="SZQA01000002">
    <property type="protein sequence ID" value="TKK90794.1"/>
    <property type="molecule type" value="Genomic_DNA"/>
</dbReference>
<evidence type="ECO:0000313" key="2">
    <source>
        <dbReference type="EMBL" id="TKK90794.1"/>
    </source>
</evidence>